<dbReference type="EMBL" id="DXGJ01000065">
    <property type="protein sequence ID" value="HIW72647.1"/>
    <property type="molecule type" value="Genomic_DNA"/>
</dbReference>
<accession>A0A9D1QSS1</accession>
<proteinExistence type="predicted"/>
<reference evidence="1" key="2">
    <citation type="submission" date="2021-04" db="EMBL/GenBank/DDBJ databases">
        <authorList>
            <person name="Gilroy R."/>
        </authorList>
    </citation>
    <scope>NUCLEOTIDE SEQUENCE</scope>
    <source>
        <strain evidence="1">CHK173-259</strain>
    </source>
</reference>
<comment type="caution">
    <text evidence="1">The sequence shown here is derived from an EMBL/GenBank/DDBJ whole genome shotgun (WGS) entry which is preliminary data.</text>
</comment>
<dbReference type="AlphaFoldDB" id="A0A9D1QSS1"/>
<gene>
    <name evidence="1" type="ORF">H9875_08495</name>
</gene>
<name>A0A9D1QSS1_9LACO</name>
<evidence type="ECO:0000313" key="1">
    <source>
        <dbReference type="EMBL" id="HIW72647.1"/>
    </source>
</evidence>
<reference evidence="1" key="1">
    <citation type="journal article" date="2021" name="PeerJ">
        <title>Extensive microbial diversity within the chicken gut microbiome revealed by metagenomics and culture.</title>
        <authorList>
            <person name="Gilroy R."/>
            <person name="Ravi A."/>
            <person name="Getino M."/>
            <person name="Pursley I."/>
            <person name="Horton D.L."/>
            <person name="Alikhan N.F."/>
            <person name="Baker D."/>
            <person name="Gharbi K."/>
            <person name="Hall N."/>
            <person name="Watson M."/>
            <person name="Adriaenssens E.M."/>
            <person name="Foster-Nyarko E."/>
            <person name="Jarju S."/>
            <person name="Secka A."/>
            <person name="Antonio M."/>
            <person name="Oren A."/>
            <person name="Chaudhuri R.R."/>
            <person name="La Ragione R."/>
            <person name="Hildebrand F."/>
            <person name="Pallen M.J."/>
        </authorList>
    </citation>
    <scope>NUCLEOTIDE SEQUENCE</scope>
    <source>
        <strain evidence="1">CHK173-259</strain>
    </source>
</reference>
<sequence length="124" mass="14649">MRPSEVDVGQKMYLVYSGDTGYRTYEVVVTKVNTKSIYVRDSDERDSRFAKRGKFPIREDDPFGGFLGSTYLTDIPNQADLWEQHRKKSLKLDNRAHNIYKKLQSIDDFDRREQITSKIEEMFK</sequence>
<protein>
    <submittedName>
        <fullName evidence="1">Uncharacterized protein</fullName>
    </submittedName>
</protein>
<dbReference type="Proteomes" id="UP000886822">
    <property type="component" value="Unassembled WGS sequence"/>
</dbReference>
<evidence type="ECO:0000313" key="2">
    <source>
        <dbReference type="Proteomes" id="UP000886822"/>
    </source>
</evidence>
<organism evidence="1 2">
    <name type="scientific">Candidatus Levilactobacillus faecigallinarum</name>
    <dbReference type="NCBI Taxonomy" id="2838638"/>
    <lineage>
        <taxon>Bacteria</taxon>
        <taxon>Bacillati</taxon>
        <taxon>Bacillota</taxon>
        <taxon>Bacilli</taxon>
        <taxon>Lactobacillales</taxon>
        <taxon>Lactobacillaceae</taxon>
        <taxon>Levilactobacillus</taxon>
    </lineage>
</organism>